<name>A0A4S4LJT4_9AGAM</name>
<gene>
    <name evidence="4" type="ORF">EW146_g7983</name>
</gene>
<dbReference type="InterPro" id="IPR001452">
    <property type="entry name" value="SH3_domain"/>
</dbReference>
<comment type="caution">
    <text evidence="4">The sequence shown here is derived from an EMBL/GenBank/DDBJ whole genome shotgun (WGS) entry which is preliminary data.</text>
</comment>
<dbReference type="OrthoDB" id="10255964at2759"/>
<dbReference type="PRINTS" id="PR00452">
    <property type="entry name" value="SH3DOMAIN"/>
</dbReference>
<dbReference type="SUPFAM" id="SSF50044">
    <property type="entry name" value="SH3-domain"/>
    <property type="match status" value="1"/>
</dbReference>
<evidence type="ECO:0000256" key="1">
    <source>
        <dbReference type="ARBA" id="ARBA00022443"/>
    </source>
</evidence>
<feature type="domain" description="SH3" evidence="3">
    <location>
        <begin position="1"/>
        <end position="62"/>
    </location>
</feature>
<keyword evidence="5" id="KW-1185">Reference proteome</keyword>
<accession>A0A4S4LJT4</accession>
<dbReference type="SMART" id="SM00326">
    <property type="entry name" value="SH3"/>
    <property type="match status" value="1"/>
</dbReference>
<dbReference type="AlphaFoldDB" id="A0A4S4LJT4"/>
<proteinExistence type="predicted"/>
<dbReference type="InterPro" id="IPR036028">
    <property type="entry name" value="SH3-like_dom_sf"/>
</dbReference>
<evidence type="ECO:0000313" key="5">
    <source>
        <dbReference type="Proteomes" id="UP000310158"/>
    </source>
</evidence>
<dbReference type="EMBL" id="SGPL01000504">
    <property type="protein sequence ID" value="THH11631.1"/>
    <property type="molecule type" value="Genomic_DNA"/>
</dbReference>
<dbReference type="Gene3D" id="2.30.30.40">
    <property type="entry name" value="SH3 Domains"/>
    <property type="match status" value="1"/>
</dbReference>
<evidence type="ECO:0000256" key="2">
    <source>
        <dbReference type="PROSITE-ProRule" id="PRU00192"/>
    </source>
</evidence>
<reference evidence="4 5" key="1">
    <citation type="submission" date="2019-02" db="EMBL/GenBank/DDBJ databases">
        <title>Genome sequencing of the rare red list fungi Bondarzewia mesenterica.</title>
        <authorList>
            <person name="Buettner E."/>
            <person name="Kellner H."/>
        </authorList>
    </citation>
    <scope>NUCLEOTIDE SEQUENCE [LARGE SCALE GENOMIC DNA]</scope>
    <source>
        <strain evidence="4 5">DSM 108281</strain>
    </source>
</reference>
<sequence length="216" mass="23586">MRAECVLAMHDFVHRQKNATCLAFRAGQIIYALNCDASGWWDGELDGKRGWFPSNYVSGDLSLLPDDAMAPIPHARSAHSHSKSTVLMASFASSTSSRQSTVDGAFAARTLSAAERSPFESSNTLSAFGRLHHLLCLFCAGRSGLSRDAPLLKRYSSIAREQCWVLSDLAAIITQAKKASAEGVDEDKRDLEVEKMVRLGGQVFSRLRRSAFGGKM</sequence>
<protein>
    <recommendedName>
        <fullName evidence="3">SH3 domain-containing protein</fullName>
    </recommendedName>
</protein>
<evidence type="ECO:0000259" key="3">
    <source>
        <dbReference type="PROSITE" id="PS50002"/>
    </source>
</evidence>
<dbReference type="PROSITE" id="PS50002">
    <property type="entry name" value="SH3"/>
    <property type="match status" value="1"/>
</dbReference>
<evidence type="ECO:0000313" key="4">
    <source>
        <dbReference type="EMBL" id="THH11631.1"/>
    </source>
</evidence>
<dbReference type="Pfam" id="PF07653">
    <property type="entry name" value="SH3_2"/>
    <property type="match status" value="1"/>
</dbReference>
<dbReference type="Proteomes" id="UP000310158">
    <property type="component" value="Unassembled WGS sequence"/>
</dbReference>
<organism evidence="4 5">
    <name type="scientific">Bondarzewia mesenterica</name>
    <dbReference type="NCBI Taxonomy" id="1095465"/>
    <lineage>
        <taxon>Eukaryota</taxon>
        <taxon>Fungi</taxon>
        <taxon>Dikarya</taxon>
        <taxon>Basidiomycota</taxon>
        <taxon>Agaricomycotina</taxon>
        <taxon>Agaricomycetes</taxon>
        <taxon>Russulales</taxon>
        <taxon>Bondarzewiaceae</taxon>
        <taxon>Bondarzewia</taxon>
    </lineage>
</organism>
<keyword evidence="1 2" id="KW-0728">SH3 domain</keyword>